<comment type="caution">
    <text evidence="6">The sequence shown here is derived from an EMBL/GenBank/DDBJ whole genome shotgun (WGS) entry which is preliminary data.</text>
</comment>
<dbReference type="CDD" id="cd06746">
    <property type="entry name" value="PDZ_SHANK1_3-like"/>
    <property type="match status" value="1"/>
</dbReference>
<dbReference type="GO" id="GO:0045211">
    <property type="term" value="C:postsynaptic membrane"/>
    <property type="evidence" value="ECO:0007669"/>
    <property type="project" value="TreeGrafter"/>
</dbReference>
<dbReference type="GO" id="GO:0030160">
    <property type="term" value="F:synaptic receptor adaptor activity"/>
    <property type="evidence" value="ECO:0007669"/>
    <property type="project" value="TreeGrafter"/>
</dbReference>
<dbReference type="AlphaFoldDB" id="A0AAD7RQR0"/>
<dbReference type="SMART" id="SM00326">
    <property type="entry name" value="SH3"/>
    <property type="match status" value="1"/>
</dbReference>
<gene>
    <name evidence="6" type="ORF">AAFF_G00131740</name>
</gene>
<dbReference type="InterPro" id="IPR001452">
    <property type="entry name" value="SH3_domain"/>
</dbReference>
<evidence type="ECO:0000259" key="4">
    <source>
        <dbReference type="PROSITE" id="PS50002"/>
    </source>
</evidence>
<protein>
    <recommendedName>
        <fullName evidence="8">SH3 and multiple ankyrin repeat domains protein 3</fullName>
    </recommendedName>
</protein>
<dbReference type="SUPFAM" id="SSF50156">
    <property type="entry name" value="PDZ domain-like"/>
    <property type="match status" value="1"/>
</dbReference>
<feature type="region of interest" description="Disordered" evidence="3">
    <location>
        <begin position="345"/>
        <end position="422"/>
    </location>
</feature>
<feature type="compositionally biased region" description="Pro residues" evidence="3">
    <location>
        <begin position="370"/>
        <end position="383"/>
    </location>
</feature>
<dbReference type="GO" id="GO:0035255">
    <property type="term" value="F:ionotropic glutamate receptor binding"/>
    <property type="evidence" value="ECO:0007669"/>
    <property type="project" value="TreeGrafter"/>
</dbReference>
<dbReference type="FunFam" id="2.30.30.40:FF:000025">
    <property type="entry name" value="SH3 and multiple ankyrin repeat domains protein 2"/>
    <property type="match status" value="1"/>
</dbReference>
<dbReference type="InterPro" id="IPR001478">
    <property type="entry name" value="PDZ"/>
</dbReference>
<dbReference type="InterPro" id="IPR036028">
    <property type="entry name" value="SH3-like_dom_sf"/>
</dbReference>
<dbReference type="Pfam" id="PF07653">
    <property type="entry name" value="SH3_2"/>
    <property type="match status" value="1"/>
</dbReference>
<dbReference type="Gene3D" id="2.30.42.10">
    <property type="match status" value="1"/>
</dbReference>
<proteinExistence type="predicted"/>
<dbReference type="PROSITE" id="PS50002">
    <property type="entry name" value="SH3"/>
    <property type="match status" value="1"/>
</dbReference>
<dbReference type="Pfam" id="PF17820">
    <property type="entry name" value="PDZ_6"/>
    <property type="match status" value="1"/>
</dbReference>
<evidence type="ECO:0000256" key="3">
    <source>
        <dbReference type="SAM" id="MobiDB-lite"/>
    </source>
</evidence>
<dbReference type="Proteomes" id="UP001221898">
    <property type="component" value="Unassembled WGS sequence"/>
</dbReference>
<evidence type="ECO:0000259" key="5">
    <source>
        <dbReference type="PROSITE" id="PS50106"/>
    </source>
</evidence>
<dbReference type="PANTHER" id="PTHR24135:SF4">
    <property type="entry name" value="SH3 AND MULTIPLE ANKYRIN REPEAT DOMAINS PROTEIN 3"/>
    <property type="match status" value="1"/>
</dbReference>
<evidence type="ECO:0000256" key="1">
    <source>
        <dbReference type="ARBA" id="ARBA00022443"/>
    </source>
</evidence>
<evidence type="ECO:0000313" key="6">
    <source>
        <dbReference type="EMBL" id="KAJ8388609.1"/>
    </source>
</evidence>
<accession>A0AAD7RQR0</accession>
<dbReference type="SMART" id="SM00228">
    <property type="entry name" value="PDZ"/>
    <property type="match status" value="1"/>
</dbReference>
<reference evidence="6" key="1">
    <citation type="journal article" date="2023" name="Science">
        <title>Genome structures resolve the early diversification of teleost fishes.</title>
        <authorList>
            <person name="Parey E."/>
            <person name="Louis A."/>
            <person name="Montfort J."/>
            <person name="Bouchez O."/>
            <person name="Roques C."/>
            <person name="Iampietro C."/>
            <person name="Lluch J."/>
            <person name="Castinel A."/>
            <person name="Donnadieu C."/>
            <person name="Desvignes T."/>
            <person name="Floi Bucao C."/>
            <person name="Jouanno E."/>
            <person name="Wen M."/>
            <person name="Mejri S."/>
            <person name="Dirks R."/>
            <person name="Jansen H."/>
            <person name="Henkel C."/>
            <person name="Chen W.J."/>
            <person name="Zahm M."/>
            <person name="Cabau C."/>
            <person name="Klopp C."/>
            <person name="Thompson A.W."/>
            <person name="Robinson-Rechavi M."/>
            <person name="Braasch I."/>
            <person name="Lecointre G."/>
            <person name="Bobe J."/>
            <person name="Postlethwait J.H."/>
            <person name="Berthelot C."/>
            <person name="Roest Crollius H."/>
            <person name="Guiguen Y."/>
        </authorList>
    </citation>
    <scope>NUCLEOTIDE SEQUENCE</scope>
    <source>
        <strain evidence="6">NC1722</strain>
    </source>
</reference>
<organism evidence="6 7">
    <name type="scientific">Aldrovandia affinis</name>
    <dbReference type="NCBI Taxonomy" id="143900"/>
    <lineage>
        <taxon>Eukaryota</taxon>
        <taxon>Metazoa</taxon>
        <taxon>Chordata</taxon>
        <taxon>Craniata</taxon>
        <taxon>Vertebrata</taxon>
        <taxon>Euteleostomi</taxon>
        <taxon>Actinopterygii</taxon>
        <taxon>Neopterygii</taxon>
        <taxon>Teleostei</taxon>
        <taxon>Notacanthiformes</taxon>
        <taxon>Halosauridae</taxon>
        <taxon>Aldrovandia</taxon>
    </lineage>
</organism>
<dbReference type="EMBL" id="JAINUG010000192">
    <property type="protein sequence ID" value="KAJ8388609.1"/>
    <property type="molecule type" value="Genomic_DNA"/>
</dbReference>
<feature type="domain" description="SH3" evidence="4">
    <location>
        <begin position="26"/>
        <end position="85"/>
    </location>
</feature>
<dbReference type="GO" id="GO:0043197">
    <property type="term" value="C:dendritic spine"/>
    <property type="evidence" value="ECO:0007669"/>
    <property type="project" value="TreeGrafter"/>
</dbReference>
<dbReference type="Gene3D" id="2.30.30.40">
    <property type="entry name" value="SH3 Domains"/>
    <property type="match status" value="1"/>
</dbReference>
<sequence length="422" mass="46797">MAVTTGFSYQLPGITTGPKRKLYSAVPGRTFIVVKPYSPQGEAEIQLNRGERVKVLSIGEGGFWEGSVKGRTGWFPAECVEEVQMRQYDPRLETREDRTKRLFRHYTVGSYDNFTSYSDYIIEEKNAVLQKKENEGFGFVLRGAKAETPIEEFTPTPAFPALQYLESVDVEGVAWRAGLRTGDFLIEVNGVNVVKVGHKQVVSLIRQGGNHLLMKVVSVTRKPESEEVVRKKAPPPPKRAPSTTLTLRSKSMTAELEELERLDEMLASQDPALRPPVAEADYRAATVKQRPISRRITPAEISSLFERQGMAMHGMVPPGMDRAHMQLPRGMSRTKSFGATEEDRLSALAGEPRFPRSSSMTDTLRESHSIPPPPQTAPPPPHPRTTWTRVCPRRSARPLPQGGARTRAAPASGRARSPSSTA</sequence>
<evidence type="ECO:0000256" key="2">
    <source>
        <dbReference type="PROSITE-ProRule" id="PRU00192"/>
    </source>
</evidence>
<dbReference type="FunFam" id="2.30.42.10:FF:000018">
    <property type="entry name" value="SH3 and multiple ankyrin repeat domains protein 2"/>
    <property type="match status" value="1"/>
</dbReference>
<name>A0AAD7RQR0_9TELE</name>
<dbReference type="InterPro" id="IPR036034">
    <property type="entry name" value="PDZ_sf"/>
</dbReference>
<dbReference type="SUPFAM" id="SSF50044">
    <property type="entry name" value="SH3-domain"/>
    <property type="match status" value="1"/>
</dbReference>
<keyword evidence="7" id="KW-1185">Reference proteome</keyword>
<dbReference type="InterPro" id="IPR041489">
    <property type="entry name" value="PDZ_6"/>
</dbReference>
<feature type="compositionally biased region" description="Low complexity" evidence="3">
    <location>
        <begin position="403"/>
        <end position="422"/>
    </location>
</feature>
<keyword evidence="1 2" id="KW-0728">SH3 domain</keyword>
<feature type="domain" description="PDZ" evidence="5">
    <location>
        <begin position="126"/>
        <end position="220"/>
    </location>
</feature>
<dbReference type="InterPro" id="IPR051569">
    <property type="entry name" value="SHANK"/>
</dbReference>
<dbReference type="GO" id="GO:0014069">
    <property type="term" value="C:postsynaptic density"/>
    <property type="evidence" value="ECO:0007669"/>
    <property type="project" value="TreeGrafter"/>
</dbReference>
<evidence type="ECO:0000313" key="7">
    <source>
        <dbReference type="Proteomes" id="UP001221898"/>
    </source>
</evidence>
<dbReference type="PANTHER" id="PTHR24135">
    <property type="entry name" value="SH3 AND MULTIPLE ANKYRIN REPEAT DOMAINS PROTEIN"/>
    <property type="match status" value="1"/>
</dbReference>
<dbReference type="PROSITE" id="PS50106">
    <property type="entry name" value="PDZ"/>
    <property type="match status" value="1"/>
</dbReference>
<evidence type="ECO:0008006" key="8">
    <source>
        <dbReference type="Google" id="ProtNLM"/>
    </source>
</evidence>